<reference evidence="1 2" key="1">
    <citation type="submission" date="2018-01" db="EMBL/GenBank/DDBJ databases">
        <title>Draft genome sequence of the feruloyl esterase-producing strain Lactobacillus fermentum CRL 1446, isolated from artisanal goat milk cheese.</title>
        <authorList>
            <person name="Abeijon Mukdsi M.C."/>
            <person name="Saavedra L."/>
            <person name="Gauffin Cano M.P."/>
            <person name="Hebert E.M."/>
            <person name="Medina R.B."/>
        </authorList>
    </citation>
    <scope>NUCLEOTIDE SEQUENCE [LARGE SCALE GENOMIC DNA]</scope>
    <source>
        <strain evidence="1 2">CRL 1446</strain>
    </source>
</reference>
<dbReference type="Proteomes" id="UP000236514">
    <property type="component" value="Unassembled WGS sequence"/>
</dbReference>
<dbReference type="PANTHER" id="PTHR42798">
    <property type="entry name" value="LIPOPROTEIN-RELEASING SYSTEM ATP-BINDING PROTEIN LOLD"/>
    <property type="match status" value="1"/>
</dbReference>
<dbReference type="AlphaFoldDB" id="A0A2K2TIY4"/>
<accession>A0A2K2TIY4</accession>
<organism evidence="1 2">
    <name type="scientific">Limosilactobacillus fermentum</name>
    <name type="common">Lactobacillus fermentum</name>
    <dbReference type="NCBI Taxonomy" id="1613"/>
    <lineage>
        <taxon>Bacteria</taxon>
        <taxon>Bacillati</taxon>
        <taxon>Bacillota</taxon>
        <taxon>Bacilli</taxon>
        <taxon>Lactobacillales</taxon>
        <taxon>Lactobacillaceae</taxon>
        <taxon>Limosilactobacillus</taxon>
    </lineage>
</organism>
<protein>
    <submittedName>
        <fullName evidence="1">ABC transporter</fullName>
    </submittedName>
</protein>
<name>A0A2K2TIY4_LIMFE</name>
<dbReference type="InterPro" id="IPR027417">
    <property type="entry name" value="P-loop_NTPase"/>
</dbReference>
<dbReference type="EMBL" id="POTQ01000007">
    <property type="protein sequence ID" value="PNV58055.1"/>
    <property type="molecule type" value="Genomic_DNA"/>
</dbReference>
<comment type="caution">
    <text evidence="1">The sequence shown here is derived from an EMBL/GenBank/DDBJ whole genome shotgun (WGS) entry which is preliminary data.</text>
</comment>
<evidence type="ECO:0000313" key="1">
    <source>
        <dbReference type="EMBL" id="PNV58055.1"/>
    </source>
</evidence>
<sequence length="87" mass="9622">MAYIKVINNTKTFPSGDEMTGALDFETGRAVMQILQDMSRKQGSTVLIVTHNAALAPIADQVIHIHNGRVKEITHQGHPQDIATLEW</sequence>
<dbReference type="SUPFAM" id="SSF52540">
    <property type="entry name" value="P-loop containing nucleoside triphosphate hydrolases"/>
    <property type="match status" value="1"/>
</dbReference>
<dbReference type="Gene3D" id="3.40.50.300">
    <property type="entry name" value="P-loop containing nucleotide triphosphate hydrolases"/>
    <property type="match status" value="1"/>
</dbReference>
<gene>
    <name evidence="1" type="ORF">C1Y38_04660</name>
</gene>
<proteinExistence type="predicted"/>
<evidence type="ECO:0000313" key="2">
    <source>
        <dbReference type="Proteomes" id="UP000236514"/>
    </source>
</evidence>
<dbReference type="PANTHER" id="PTHR42798:SF2">
    <property type="entry name" value="ABC TRANSPORTER ATP-BINDING PROTEIN MG467-RELATED"/>
    <property type="match status" value="1"/>
</dbReference>